<dbReference type="CDD" id="cd05233">
    <property type="entry name" value="SDR_c"/>
    <property type="match status" value="1"/>
</dbReference>
<evidence type="ECO:0000256" key="1">
    <source>
        <dbReference type="ARBA" id="ARBA00006484"/>
    </source>
</evidence>
<dbReference type="InterPro" id="IPR020904">
    <property type="entry name" value="Sc_DH/Rdtase_CS"/>
</dbReference>
<comment type="similarity">
    <text evidence="1">Belongs to the short-chain dehydrogenases/reductases (SDR) family.</text>
</comment>
<dbReference type="OrthoDB" id="7064009at2"/>
<reference evidence="4" key="1">
    <citation type="submission" date="2016-10" db="EMBL/GenBank/DDBJ databases">
        <authorList>
            <person name="Varghese N."/>
            <person name="Submissions S."/>
        </authorList>
    </citation>
    <scope>NUCLEOTIDE SEQUENCE [LARGE SCALE GENOMIC DNA]</scope>
    <source>
        <strain evidence="4">DSM 45460</strain>
    </source>
</reference>
<dbReference type="InterPro" id="IPR036291">
    <property type="entry name" value="NAD(P)-bd_dom_sf"/>
</dbReference>
<dbReference type="InterPro" id="IPR002347">
    <property type="entry name" value="SDR_fam"/>
</dbReference>
<dbReference type="PRINTS" id="PR00081">
    <property type="entry name" value="GDHRDH"/>
</dbReference>
<dbReference type="SUPFAM" id="SSF51735">
    <property type="entry name" value="NAD(P)-binding Rossmann-fold domains"/>
    <property type="match status" value="1"/>
</dbReference>
<keyword evidence="2" id="KW-0560">Oxidoreductase</keyword>
<dbReference type="EMBL" id="FNFM01000004">
    <property type="protein sequence ID" value="SDK11228.1"/>
    <property type="molecule type" value="Genomic_DNA"/>
</dbReference>
<proteinExistence type="inferred from homology"/>
<dbReference type="PANTHER" id="PTHR43669:SF3">
    <property type="entry name" value="ALCOHOL DEHYDROGENASE, PUTATIVE (AFU_ORTHOLOGUE AFUA_3G03445)-RELATED"/>
    <property type="match status" value="1"/>
</dbReference>
<name>A0A1G8Z837_ACTMZ</name>
<dbReference type="Gene3D" id="3.40.50.720">
    <property type="entry name" value="NAD(P)-binding Rossmann-like Domain"/>
    <property type="match status" value="1"/>
</dbReference>
<dbReference type="Pfam" id="PF00106">
    <property type="entry name" value="adh_short"/>
    <property type="match status" value="1"/>
</dbReference>
<dbReference type="PANTHER" id="PTHR43669">
    <property type="entry name" value="5-KETO-D-GLUCONATE 5-REDUCTASE"/>
    <property type="match status" value="1"/>
</dbReference>
<gene>
    <name evidence="3" type="ORF">SAMN04487820_104293</name>
</gene>
<evidence type="ECO:0000256" key="2">
    <source>
        <dbReference type="ARBA" id="ARBA00023002"/>
    </source>
</evidence>
<dbReference type="RefSeq" id="WP_092627463.1">
    <property type="nucleotide sequence ID" value="NZ_FNFM01000004.1"/>
</dbReference>
<dbReference type="PROSITE" id="PS00061">
    <property type="entry name" value="ADH_SHORT"/>
    <property type="match status" value="1"/>
</dbReference>
<keyword evidence="4" id="KW-1185">Reference proteome</keyword>
<accession>A0A1G8Z837</accession>
<evidence type="ECO:0000313" key="3">
    <source>
        <dbReference type="EMBL" id="SDK11228.1"/>
    </source>
</evidence>
<dbReference type="AlphaFoldDB" id="A0A1G8Z837"/>
<dbReference type="GO" id="GO:0016491">
    <property type="term" value="F:oxidoreductase activity"/>
    <property type="evidence" value="ECO:0007669"/>
    <property type="project" value="UniProtKB-KW"/>
</dbReference>
<dbReference type="Proteomes" id="UP000199213">
    <property type="component" value="Unassembled WGS sequence"/>
</dbReference>
<sequence>MRLAGSVAVITGAGNGIGASMSREFASRGASVVVNDIDGAAAREVAEEVGGTAVVGDAAGESGARELVDTALERYGGIDLFCANAGVATAGGPEAPEEDWDRAWQINVMSHVRAARAVLPHWLEAGGGHFLATVSAAGLLTMLGAAPYSVTKHASLGFAEWLSATYADRGVTVQALCPQGVRTGMLADSGQTGRRLLDADAVEPTKVAEVVADSLGGEFLILPHPDVAGHYVQRATDPDRWLSGMRSLRRKIERPD</sequence>
<organism evidence="3 4">
    <name type="scientific">Actinopolyspora mzabensis</name>
    <dbReference type="NCBI Taxonomy" id="995066"/>
    <lineage>
        <taxon>Bacteria</taxon>
        <taxon>Bacillati</taxon>
        <taxon>Actinomycetota</taxon>
        <taxon>Actinomycetes</taxon>
        <taxon>Actinopolysporales</taxon>
        <taxon>Actinopolysporaceae</taxon>
        <taxon>Actinopolyspora</taxon>
    </lineage>
</organism>
<evidence type="ECO:0000313" key="4">
    <source>
        <dbReference type="Proteomes" id="UP000199213"/>
    </source>
</evidence>
<protein>
    <submittedName>
        <fullName evidence="3">Short-chain dehydrogenase</fullName>
    </submittedName>
</protein>